<dbReference type="InterPro" id="IPR010985">
    <property type="entry name" value="Ribbon_hlx_hlx"/>
</dbReference>
<comment type="caution">
    <text evidence="1">The sequence shown here is derived from an EMBL/GenBank/DDBJ whole genome shotgun (WGS) entry which is preliminary data.</text>
</comment>
<proteinExistence type="predicted"/>
<dbReference type="GO" id="GO:0006355">
    <property type="term" value="P:regulation of DNA-templated transcription"/>
    <property type="evidence" value="ECO:0007669"/>
    <property type="project" value="InterPro"/>
</dbReference>
<sequence>MRRTTVRIDETLLNEAKAYAARNGRSLNSVMEDALRQLINRFTEVAERPRVELITSTAEPGYQTWVQRRLDAGEKLEHIVYDLDDEERYPELFDAPR</sequence>
<dbReference type="EMBL" id="SMKO01000015">
    <property type="protein sequence ID" value="TDD09631.1"/>
    <property type="molecule type" value="Genomic_DNA"/>
</dbReference>
<dbReference type="InterPro" id="IPR013321">
    <property type="entry name" value="Arc_rbn_hlx_hlx"/>
</dbReference>
<accession>A0A4R4VW64</accession>
<gene>
    <name evidence="1" type="ORF">E1292_08965</name>
</gene>
<evidence type="ECO:0008006" key="3">
    <source>
        <dbReference type="Google" id="ProtNLM"/>
    </source>
</evidence>
<protein>
    <recommendedName>
        <fullName evidence="3">Ribbon-helix-helix protein, CopG family</fullName>
    </recommendedName>
</protein>
<dbReference type="AlphaFoldDB" id="A0A4R4VW64"/>
<name>A0A4R4VW64_9ACTN</name>
<dbReference type="SUPFAM" id="SSF47598">
    <property type="entry name" value="Ribbon-helix-helix"/>
    <property type="match status" value="1"/>
</dbReference>
<reference evidence="1 2" key="1">
    <citation type="submission" date="2019-03" db="EMBL/GenBank/DDBJ databases">
        <title>Draft genome sequences of novel Actinobacteria.</title>
        <authorList>
            <person name="Sahin N."/>
            <person name="Ay H."/>
            <person name="Saygin H."/>
        </authorList>
    </citation>
    <scope>NUCLEOTIDE SEQUENCE [LARGE SCALE GENOMIC DNA]</scope>
    <source>
        <strain evidence="1 2">KC310</strain>
    </source>
</reference>
<organism evidence="1 2">
    <name type="scientific">Nonomuraea deserti</name>
    <dbReference type="NCBI Taxonomy" id="1848322"/>
    <lineage>
        <taxon>Bacteria</taxon>
        <taxon>Bacillati</taxon>
        <taxon>Actinomycetota</taxon>
        <taxon>Actinomycetes</taxon>
        <taxon>Streptosporangiales</taxon>
        <taxon>Streptosporangiaceae</taxon>
        <taxon>Nonomuraea</taxon>
    </lineage>
</organism>
<dbReference type="RefSeq" id="WP_132593943.1">
    <property type="nucleotide sequence ID" value="NZ_SMKO01000015.1"/>
</dbReference>
<keyword evidence="2" id="KW-1185">Reference proteome</keyword>
<evidence type="ECO:0000313" key="2">
    <source>
        <dbReference type="Proteomes" id="UP000295258"/>
    </source>
</evidence>
<dbReference type="Gene3D" id="1.10.1220.10">
    <property type="entry name" value="Met repressor-like"/>
    <property type="match status" value="1"/>
</dbReference>
<evidence type="ECO:0000313" key="1">
    <source>
        <dbReference type="EMBL" id="TDD09631.1"/>
    </source>
</evidence>
<dbReference type="Proteomes" id="UP000295258">
    <property type="component" value="Unassembled WGS sequence"/>
</dbReference>